<comment type="caution">
    <text evidence="2">The sequence shown here is derived from an EMBL/GenBank/DDBJ whole genome shotgun (WGS) entry which is preliminary data.</text>
</comment>
<evidence type="ECO:0000313" key="3">
    <source>
        <dbReference type="Proteomes" id="UP000309174"/>
    </source>
</evidence>
<feature type="region of interest" description="Disordered" evidence="1">
    <location>
        <begin position="267"/>
        <end position="302"/>
    </location>
</feature>
<evidence type="ECO:0000313" key="2">
    <source>
        <dbReference type="EMBL" id="TMR07378.1"/>
    </source>
</evidence>
<protein>
    <submittedName>
        <fullName evidence="2">Uncharacterized protein</fullName>
    </submittedName>
</protein>
<feature type="compositionally biased region" description="Polar residues" evidence="1">
    <location>
        <begin position="267"/>
        <end position="282"/>
    </location>
</feature>
<dbReference type="OrthoDB" id="8563833at2"/>
<keyword evidence="3" id="KW-1185">Reference proteome</keyword>
<dbReference type="EMBL" id="VCKW01000002">
    <property type="protein sequence ID" value="TMR07378.1"/>
    <property type="molecule type" value="Genomic_DNA"/>
</dbReference>
<accession>A0A5C4JJY0</accession>
<name>A0A5C4JJY0_9ACTN</name>
<dbReference type="Proteomes" id="UP000309174">
    <property type="component" value="Unassembled WGS sequence"/>
</dbReference>
<evidence type="ECO:0000256" key="1">
    <source>
        <dbReference type="SAM" id="MobiDB-lite"/>
    </source>
</evidence>
<organism evidence="2 3">
    <name type="scientific">Actinomadura soli</name>
    <dbReference type="NCBI Taxonomy" id="2508997"/>
    <lineage>
        <taxon>Bacteria</taxon>
        <taxon>Bacillati</taxon>
        <taxon>Actinomycetota</taxon>
        <taxon>Actinomycetes</taxon>
        <taxon>Streptosporangiales</taxon>
        <taxon>Thermomonosporaceae</taxon>
        <taxon>Actinomadura</taxon>
    </lineage>
</organism>
<proteinExistence type="predicted"/>
<dbReference type="AlphaFoldDB" id="A0A5C4JJY0"/>
<reference evidence="2 3" key="1">
    <citation type="submission" date="2019-05" db="EMBL/GenBank/DDBJ databases">
        <title>Draft genome sequence of Actinomadura sp. 14C53.</title>
        <authorList>
            <person name="Saricaoglu S."/>
            <person name="Isik K."/>
        </authorList>
    </citation>
    <scope>NUCLEOTIDE SEQUENCE [LARGE SCALE GENOMIC DNA]</scope>
    <source>
        <strain evidence="2 3">14C53</strain>
    </source>
</reference>
<gene>
    <name evidence="2" type="ORF">ETD83_00945</name>
</gene>
<feature type="region of interest" description="Disordered" evidence="1">
    <location>
        <begin position="226"/>
        <end position="255"/>
    </location>
</feature>
<sequence length="891" mass="96766">MIESATRELHKATLVPLRVPSGSAGQAMAKLGFLHRLGLRPAEVENAVRRLREADAGTGAEAATAPVPDEPVPDEPVLELLASFEEPGVPPLLPAAQVLAGVPVEVLQRFGRAVVELRRADLERCTAERAGADTATGADTAAGAARNDLHRALLAVKGLELGSETSLVGALNLERLEMTPAGIERGELVGTVPLAPLEQTAVTQKEWSVQKKEFTSIVTDSLETLSETGVTDNTELSQSTNSQQEHSNQFNITGTVSGGIPLISGSVTSSFTGQGKESQSAGESRKHATGLTQKASSRAKQEHKVTIATTTVTGTSQTTTRTLRNPHDTNPIRVDYYSMMRKWRVRLYRHGLRSTYDIVLPEPAASIRRSYVELAALKARLGPFVFNLPHSDITADIRADDPKPPVTDPPTPDQPHYLVLADRYHAPAPPPPPAPTKTLTLSVDGLDLGEGRHSGKVTATVPPGYQVALVVMNASLEHAEHAGRFTVMGTNISFEPWGHHKDYADEHLFAHDGTPFLAGATETQPIRLLFEDVGTATIVFTVRCVPTKESMEQWRADVWNVLYNAAQTQYFAEQQDIAGRIAALEERLTDVDTLTLRREENDEVMKGVLRYLLGNRFPTVPGDVLTVLEEAGVDVAHGTGFESGAINPDSIEWTLVRQYEEIVRFVNQAIEWENVVTFLYSYFWDVPASWDFIRQLEHPDATRQAFLRAGSARVVLTVRRGWETRWANFVDRGLLDDPHAPDPESPYWTIAQEIAAYDDRNYPGIPAANPGKTATRLQDAVITTSPVSVGPSPGPVSIQVASSAGFLAGAQVVIDSVRGLDHDQEAQTIVDIPDATHIRVGRLLKAHTGTAASPFQVTQPGEKGELIAEWNEYTPTSGIDITVTYNPAEGG</sequence>